<feature type="transmembrane region" description="Helical" evidence="2">
    <location>
        <begin position="225"/>
        <end position="245"/>
    </location>
</feature>
<evidence type="ECO:0000256" key="2">
    <source>
        <dbReference type="SAM" id="Phobius"/>
    </source>
</evidence>
<keyword evidence="2" id="KW-0472">Membrane</keyword>
<gene>
    <name evidence="3" type="ORF">DP107_13160</name>
</gene>
<accession>A0A554MXS6</accession>
<feature type="transmembrane region" description="Helical" evidence="2">
    <location>
        <begin position="82"/>
        <end position="104"/>
    </location>
</feature>
<keyword evidence="4" id="KW-1185">Reference proteome</keyword>
<dbReference type="EMBL" id="QMDX01000009">
    <property type="protein sequence ID" value="TSD09937.1"/>
    <property type="molecule type" value="Genomic_DNA"/>
</dbReference>
<keyword evidence="2" id="KW-0812">Transmembrane</keyword>
<sequence>MARSRPDALLGPDRDLRPDAPNGVLPWAADLVAGWPTDRRERVATRARLLLRAGLAVFLSLTALFVLLPAPDGLASRLVTGARWASLLSLLTGTSLRALLGVVLTDTGSRSPDIIPYDPDADPEAVAPAPDDTTTDGAGTDDTTPAAARLGPLVVRGDSLRVEGDRTLTHAGASLGAVFLFALRLAAARHPLGTVLYIGVARPTLAATDPDPGVPRWRRRLRRSLLAYAAVLVAIIGAQALPALAQRGLIPRPDRGGSVDPTTLPALDPASPTGGLLPALGPGGWLAVAVAAALLGSVVGLAAAAARDT</sequence>
<name>A0A554MXS6_9EURY</name>
<comment type="caution">
    <text evidence="3">The sequence shown here is derived from an EMBL/GenBank/DDBJ whole genome shotgun (WGS) entry which is preliminary data.</text>
</comment>
<evidence type="ECO:0000313" key="3">
    <source>
        <dbReference type="EMBL" id="TSD09937.1"/>
    </source>
</evidence>
<feature type="transmembrane region" description="Helical" evidence="2">
    <location>
        <begin position="285"/>
        <end position="306"/>
    </location>
</feature>
<dbReference type="AlphaFoldDB" id="A0A554MXS6"/>
<keyword evidence="2" id="KW-1133">Transmembrane helix</keyword>
<evidence type="ECO:0000313" key="4">
    <source>
        <dbReference type="Proteomes" id="UP000319894"/>
    </source>
</evidence>
<proteinExistence type="predicted"/>
<feature type="transmembrane region" description="Helical" evidence="2">
    <location>
        <begin position="49"/>
        <end position="70"/>
    </location>
</feature>
<dbReference type="InParanoid" id="A0A554MXS6"/>
<dbReference type="RefSeq" id="WP_144262625.1">
    <property type="nucleotide sequence ID" value="NZ_QMDX01000009.1"/>
</dbReference>
<organism evidence="3 4">
    <name type="scientific">Haloglomus irregulare</name>
    <dbReference type="NCBI Taxonomy" id="2234134"/>
    <lineage>
        <taxon>Archaea</taxon>
        <taxon>Methanobacteriati</taxon>
        <taxon>Methanobacteriota</taxon>
        <taxon>Stenosarchaea group</taxon>
        <taxon>Halobacteria</taxon>
        <taxon>Halobacteriales</taxon>
        <taxon>Natronomonadaceae</taxon>
        <taxon>Haloglomus</taxon>
    </lineage>
</organism>
<evidence type="ECO:0000256" key="1">
    <source>
        <dbReference type="SAM" id="MobiDB-lite"/>
    </source>
</evidence>
<protein>
    <submittedName>
        <fullName evidence="3">Uncharacterized protein</fullName>
    </submittedName>
</protein>
<feature type="region of interest" description="Disordered" evidence="1">
    <location>
        <begin position="116"/>
        <end position="146"/>
    </location>
</feature>
<reference evidence="3 4" key="1">
    <citation type="submission" date="2018-06" db="EMBL/GenBank/DDBJ databases">
        <title>Natronomonas sp. F16-60 a new haloarchaeon isolated from a solar saltern of Isla Cristina, Huelva, Spain.</title>
        <authorList>
            <person name="Duran-Viseras A."/>
            <person name="Sanchez-Porro C."/>
            <person name="Ventosa A."/>
        </authorList>
    </citation>
    <scope>NUCLEOTIDE SEQUENCE [LARGE SCALE GENOMIC DNA]</scope>
    <source>
        <strain evidence="3 4">F16-60</strain>
    </source>
</reference>
<dbReference type="Proteomes" id="UP000319894">
    <property type="component" value="Unassembled WGS sequence"/>
</dbReference>